<evidence type="ECO:0000256" key="8">
    <source>
        <dbReference type="ARBA" id="ARBA00022723"/>
    </source>
</evidence>
<evidence type="ECO:0000256" key="14">
    <source>
        <dbReference type="RuleBase" id="RU000590"/>
    </source>
</evidence>
<dbReference type="AlphaFoldDB" id="M7SUS1"/>
<dbReference type="KEGG" id="ela:UCREL1_4981"/>
<evidence type="ECO:0000256" key="6">
    <source>
        <dbReference type="ARBA" id="ARBA00022438"/>
    </source>
</evidence>
<dbReference type="Proteomes" id="UP000012174">
    <property type="component" value="Unassembled WGS sequence"/>
</dbReference>
<feature type="domain" description="Peptidase M24" evidence="16">
    <location>
        <begin position="475"/>
        <end position="538"/>
    </location>
</feature>
<dbReference type="PANTHER" id="PTHR43226:SF3">
    <property type="entry name" value="XAA-PRO AMINOPEPTIDASE AN0832-RELATED"/>
    <property type="match status" value="1"/>
</dbReference>
<keyword evidence="9" id="KW-0378">Hydrolase</keyword>
<dbReference type="SUPFAM" id="SSF55920">
    <property type="entry name" value="Creatinase/aminopeptidase"/>
    <property type="match status" value="2"/>
</dbReference>
<evidence type="ECO:0000256" key="12">
    <source>
        <dbReference type="ARBA" id="ARBA00030849"/>
    </source>
</evidence>
<dbReference type="GO" id="GO:0006508">
    <property type="term" value="P:proteolysis"/>
    <property type="evidence" value="ECO:0007669"/>
    <property type="project" value="UniProtKB-KW"/>
</dbReference>
<evidence type="ECO:0000313" key="19">
    <source>
        <dbReference type="Proteomes" id="UP000012174"/>
    </source>
</evidence>
<keyword evidence="6" id="KW-0031">Aminopeptidase</keyword>
<comment type="function">
    <text evidence="3">Catalyzes the removal of a penultimate prolyl residue from the N-termini of peptides.</text>
</comment>
<feature type="compositionally biased region" description="Low complexity" evidence="15">
    <location>
        <begin position="415"/>
        <end position="424"/>
    </location>
</feature>
<accession>M7SUS1</accession>
<evidence type="ECO:0000259" key="16">
    <source>
        <dbReference type="Pfam" id="PF00557"/>
    </source>
</evidence>
<evidence type="ECO:0000256" key="3">
    <source>
        <dbReference type="ARBA" id="ARBA00002443"/>
    </source>
</evidence>
<dbReference type="InterPro" id="IPR001131">
    <property type="entry name" value="Peptidase_M24B_aminopep-P_CS"/>
</dbReference>
<evidence type="ECO:0000256" key="13">
    <source>
        <dbReference type="ARBA" id="ARBA00032413"/>
    </source>
</evidence>
<gene>
    <name evidence="18" type="ORF">UCREL1_4981</name>
</gene>
<dbReference type="GO" id="GO:0030145">
    <property type="term" value="F:manganese ion binding"/>
    <property type="evidence" value="ECO:0007669"/>
    <property type="project" value="InterPro"/>
</dbReference>
<feature type="compositionally biased region" description="Acidic residues" evidence="15">
    <location>
        <begin position="554"/>
        <end position="568"/>
    </location>
</feature>
<feature type="region of interest" description="Disordered" evidence="15">
    <location>
        <begin position="413"/>
        <end position="478"/>
    </location>
</feature>
<dbReference type="Pfam" id="PF05195">
    <property type="entry name" value="AMP_N"/>
    <property type="match status" value="1"/>
</dbReference>
<dbReference type="Pfam" id="PF00557">
    <property type="entry name" value="Peptidase_M24"/>
    <property type="match status" value="2"/>
</dbReference>
<dbReference type="SUPFAM" id="SSF53092">
    <property type="entry name" value="Creatinase/prolidase N-terminal domain"/>
    <property type="match status" value="1"/>
</dbReference>
<evidence type="ECO:0000256" key="5">
    <source>
        <dbReference type="ARBA" id="ARBA00012574"/>
    </source>
</evidence>
<evidence type="ECO:0000259" key="17">
    <source>
        <dbReference type="Pfam" id="PF05195"/>
    </source>
</evidence>
<dbReference type="InterPro" id="IPR036005">
    <property type="entry name" value="Creatinase/aminopeptidase-like"/>
</dbReference>
<feature type="domain" description="Peptidase M24" evidence="16">
    <location>
        <begin position="198"/>
        <end position="394"/>
    </location>
</feature>
<comment type="cofactor">
    <cofactor evidence="2">
        <name>Mn(2+)</name>
        <dbReference type="ChEBI" id="CHEBI:29035"/>
    </cofactor>
</comment>
<sequence length="568" mass="62133">MMEATPFDHDLLSVEFDALSIEVKPLKKKKKPADLPKKYPVSALQLPLFAYPPINQPELATDLPPTTTKSFYYLTGFPYPGNAAATYDISADKLTLWIPRPAPPATVLWLGNATTPSPEDVLASSDVHDVQFAADNLPRYLAARLPRVRGPLYVLRASQLPDFEGFERLRPRLAVDVESLGPALDEARLVKDDFEVAMIRRANDISSRAHRDVARALREGRCKNECQIEAIFLNSCISRNAHTQAYPVIAGSGANASTLHYEANNAPLAGRELVVLDAGAEWACYASDVTRTLPLNKNGFSPQARAIYDLVLRMQRECIAAIRPGVVFRDLQLLAARVAVEGLLALGIFRAGEFTADEIYAAGTAAAFFPHGLGHHVGLDVHDVLSRELTRPAGEGMWGKRRPVGPQTLRGMIRQQQQAAAAAAIPTTTSVGNKNGEGQDEPQATINNKRLSTTTTSSASSSSKPSTTASPPASSTKYGILQPNMVVTIEPGIYFCRPYIEWHFLRDGSEHRRYFDVDVLQQYWDVGGVRIEDCILVTPGGHENLTSAPKCGVDDENEEEAEDGDVEY</sequence>
<name>M7SUS1_EUTLA</name>
<keyword evidence="8 14" id="KW-0479">Metal-binding</keyword>
<dbReference type="CDD" id="cd01087">
    <property type="entry name" value="Prolidase"/>
    <property type="match status" value="1"/>
</dbReference>
<feature type="region of interest" description="Disordered" evidence="15">
    <location>
        <begin position="549"/>
        <end position="568"/>
    </location>
</feature>
<dbReference type="InterPro" id="IPR007865">
    <property type="entry name" value="Aminopep_P_N"/>
</dbReference>
<keyword evidence="11" id="KW-0464">Manganese</keyword>
<evidence type="ECO:0000256" key="2">
    <source>
        <dbReference type="ARBA" id="ARBA00001936"/>
    </source>
</evidence>
<evidence type="ECO:0000256" key="9">
    <source>
        <dbReference type="ARBA" id="ARBA00022801"/>
    </source>
</evidence>
<dbReference type="InterPro" id="IPR000994">
    <property type="entry name" value="Pept_M24"/>
</dbReference>
<evidence type="ECO:0000256" key="11">
    <source>
        <dbReference type="ARBA" id="ARBA00023211"/>
    </source>
</evidence>
<dbReference type="eggNOG" id="KOG2737">
    <property type="taxonomic scope" value="Eukaryota"/>
</dbReference>
<dbReference type="OMA" id="EPQATIN"/>
<evidence type="ECO:0000313" key="18">
    <source>
        <dbReference type="EMBL" id="EMR68012.1"/>
    </source>
</evidence>
<dbReference type="EMBL" id="KB706317">
    <property type="protein sequence ID" value="EMR68012.1"/>
    <property type="molecule type" value="Genomic_DNA"/>
</dbReference>
<dbReference type="PANTHER" id="PTHR43226">
    <property type="entry name" value="XAA-PRO AMINOPEPTIDASE 3"/>
    <property type="match status" value="1"/>
</dbReference>
<comment type="catalytic activity">
    <reaction evidence="1">
        <text>Release of any N-terminal amino acid, including proline, that is linked to proline, even from a dipeptide or tripeptide.</text>
        <dbReference type="EC" id="3.4.11.9"/>
    </reaction>
</comment>
<dbReference type="Gene3D" id="3.90.230.10">
    <property type="entry name" value="Creatinase/methionine aminopeptidase superfamily"/>
    <property type="match status" value="1"/>
</dbReference>
<evidence type="ECO:0000256" key="7">
    <source>
        <dbReference type="ARBA" id="ARBA00022670"/>
    </source>
</evidence>
<dbReference type="InterPro" id="IPR029149">
    <property type="entry name" value="Creatin/AminoP/Spt16_N"/>
</dbReference>
<keyword evidence="10" id="KW-0482">Metalloprotease</keyword>
<feature type="compositionally biased region" description="Low complexity" evidence="15">
    <location>
        <begin position="452"/>
        <end position="477"/>
    </location>
</feature>
<dbReference type="PROSITE" id="PS00491">
    <property type="entry name" value="PROLINE_PEPTIDASE"/>
    <property type="match status" value="1"/>
</dbReference>
<evidence type="ECO:0000256" key="4">
    <source>
        <dbReference type="ARBA" id="ARBA00008766"/>
    </source>
</evidence>
<evidence type="ECO:0000256" key="15">
    <source>
        <dbReference type="SAM" id="MobiDB-lite"/>
    </source>
</evidence>
<dbReference type="Gene3D" id="3.40.350.10">
    <property type="entry name" value="Creatinase/prolidase N-terminal domain"/>
    <property type="match status" value="1"/>
</dbReference>
<keyword evidence="19" id="KW-1185">Reference proteome</keyword>
<dbReference type="InterPro" id="IPR052433">
    <property type="entry name" value="X-Pro_dipept-like"/>
</dbReference>
<keyword evidence="7" id="KW-0645">Protease</keyword>
<dbReference type="OrthoDB" id="10261878at2759"/>
<dbReference type="EC" id="3.4.11.9" evidence="5"/>
<feature type="domain" description="Aminopeptidase P N-terminal" evidence="17">
    <location>
        <begin position="69"/>
        <end position="145"/>
    </location>
</feature>
<dbReference type="STRING" id="1287681.M7SUS1"/>
<proteinExistence type="inferred from homology"/>
<feature type="compositionally biased region" description="Polar residues" evidence="15">
    <location>
        <begin position="442"/>
        <end position="451"/>
    </location>
</feature>
<reference evidence="19" key="1">
    <citation type="journal article" date="2013" name="Genome Announc.">
        <title>Draft genome sequence of the grapevine dieback fungus Eutypa lata UCR-EL1.</title>
        <authorList>
            <person name="Blanco-Ulate B."/>
            <person name="Rolshausen P.E."/>
            <person name="Cantu D."/>
        </authorList>
    </citation>
    <scope>NUCLEOTIDE SEQUENCE [LARGE SCALE GENOMIC DNA]</scope>
    <source>
        <strain evidence="19">UCR-EL1</strain>
    </source>
</reference>
<evidence type="ECO:0000256" key="10">
    <source>
        <dbReference type="ARBA" id="ARBA00023049"/>
    </source>
</evidence>
<evidence type="ECO:0000256" key="1">
    <source>
        <dbReference type="ARBA" id="ARBA00001424"/>
    </source>
</evidence>
<dbReference type="HOGENOM" id="CLU_017266_1_2_1"/>
<dbReference type="GO" id="GO:0070006">
    <property type="term" value="F:metalloaminopeptidase activity"/>
    <property type="evidence" value="ECO:0007669"/>
    <property type="project" value="InterPro"/>
</dbReference>
<comment type="similarity">
    <text evidence="4 14">Belongs to the peptidase M24B family.</text>
</comment>
<organism evidence="18 19">
    <name type="scientific">Eutypa lata (strain UCR-EL1)</name>
    <name type="common">Grapevine dieback disease fungus</name>
    <name type="synonym">Eutypa armeniacae</name>
    <dbReference type="NCBI Taxonomy" id="1287681"/>
    <lineage>
        <taxon>Eukaryota</taxon>
        <taxon>Fungi</taxon>
        <taxon>Dikarya</taxon>
        <taxon>Ascomycota</taxon>
        <taxon>Pezizomycotina</taxon>
        <taxon>Sordariomycetes</taxon>
        <taxon>Xylariomycetidae</taxon>
        <taxon>Xylariales</taxon>
        <taxon>Diatrypaceae</taxon>
        <taxon>Eutypa</taxon>
    </lineage>
</organism>
<protein>
    <recommendedName>
        <fullName evidence="5">Xaa-Pro aminopeptidase</fullName>
        <ecNumber evidence="5">3.4.11.9</ecNumber>
    </recommendedName>
    <alternativeName>
        <fullName evidence="12">Aminoacylproline aminopeptidase</fullName>
    </alternativeName>
    <alternativeName>
        <fullName evidence="13">Prolidase</fullName>
    </alternativeName>
</protein>